<evidence type="ECO:0000256" key="3">
    <source>
        <dbReference type="ARBA" id="ARBA00022603"/>
    </source>
</evidence>
<dbReference type="PANTHER" id="PTHR42933:SF3">
    <property type="entry name" value="TYPE I RESTRICTION ENZYME MJAVIII METHYLASE SUBUNIT"/>
    <property type="match status" value="1"/>
</dbReference>
<evidence type="ECO:0000256" key="7">
    <source>
        <dbReference type="ARBA" id="ARBA00047942"/>
    </source>
</evidence>
<name>A0AAW3YNF2_9GAMM</name>
<comment type="catalytic activity">
    <reaction evidence="7">
        <text>a 2'-deoxyadenosine in DNA + S-adenosyl-L-methionine = an N(6)-methyl-2'-deoxyadenosine in DNA + S-adenosyl-L-homocysteine + H(+)</text>
        <dbReference type="Rhea" id="RHEA:15197"/>
        <dbReference type="Rhea" id="RHEA-COMP:12418"/>
        <dbReference type="Rhea" id="RHEA-COMP:12419"/>
        <dbReference type="ChEBI" id="CHEBI:15378"/>
        <dbReference type="ChEBI" id="CHEBI:57856"/>
        <dbReference type="ChEBI" id="CHEBI:59789"/>
        <dbReference type="ChEBI" id="CHEBI:90615"/>
        <dbReference type="ChEBI" id="CHEBI:90616"/>
        <dbReference type="EC" id="2.1.1.72"/>
    </reaction>
</comment>
<comment type="caution">
    <text evidence="11">The sequence shown here is derived from an EMBL/GenBank/DDBJ whole genome shotgun (WGS) entry which is preliminary data.</text>
</comment>
<dbReference type="GO" id="GO:0032259">
    <property type="term" value="P:methylation"/>
    <property type="evidence" value="ECO:0007669"/>
    <property type="project" value="UniProtKB-KW"/>
</dbReference>
<evidence type="ECO:0000256" key="1">
    <source>
        <dbReference type="ARBA" id="ARBA00006594"/>
    </source>
</evidence>
<sequence>MNHSVHNKLISFIWNIADDCLRDVYVRGKYRDVILPMVVLRRLDTLLEPTKKAVLDEVKFQREEMNSIELDDDPLMEASGYVFYNTSKWTLKTLFNTAANNQQILLENFNEYLLGFSNNVKEIIECFNLKSQIRHMASRQVLLDVVEKFVSPDINLTPKEVEDPDGNKLPALTNLGMGYVFEELIRKFNEENNEEAGEHFTPREVIELMVHLLFDPLEDSLPLTMTVYDPACGSGGMLTESQNFIKEKYPKDNRDIYLYGKEINDETYAICKSDMIIKNNNPENIRVGSTLSTNEFSSQFFDFMLSNPPYGKSWVSEQKHIKDGSDVIDPRFKVKLKDFWGVESDYDATPRSSDGQLLFLMEMVSKMKSPKISPLGSRIASVHNGSSLFTGDAGGGESNIRRYIIENDMLDAIVQLPNNLFYNTGITTYIWILSNNKSKKRRGKVQLIDASLLYRKLRKNLGNKNCEFAPDHIEEITRTYLSCATVDRQLDDNGDPVGIASQVFRNDDFGYYKVTIERPDRRKAKFTHDAINPLRFDKQLSEVMSYLYAEHGDKVYEKGFLKSIEKEIVSWREENEISLNTKAKTKLLDIKHWLSLKSVYETAKQLMEAIGTNEFDDFNKFKSQVEQELKKYQVKLSASEKNTILNAVSWYDETAAKVIKKTVKLTGNKLDELLERHDCEASDLPDFGFYPTGKKDEYTLYETNSDLRDSESIPLKQSIYEYFLKEVKPHVGEAWINLDSVKIGYEISFNKYFYLHKPLRSLEDIATDIINLEQKAEGLITQILELSNELPAAHENIIGKAQG</sequence>
<dbReference type="GO" id="GO:0009307">
    <property type="term" value="P:DNA restriction-modification system"/>
    <property type="evidence" value="ECO:0007669"/>
    <property type="project" value="UniProtKB-KW"/>
</dbReference>
<evidence type="ECO:0000256" key="5">
    <source>
        <dbReference type="ARBA" id="ARBA00022691"/>
    </source>
</evidence>
<keyword evidence="4" id="KW-0808">Transferase</keyword>
<dbReference type="GO" id="GO:0003677">
    <property type="term" value="F:DNA binding"/>
    <property type="evidence" value="ECO:0007669"/>
    <property type="project" value="InterPro"/>
</dbReference>
<dbReference type="InterPro" id="IPR051537">
    <property type="entry name" value="DNA_Adenine_Mtase"/>
</dbReference>
<dbReference type="EC" id="2.1.1.72" evidence="2"/>
<dbReference type="InterPro" id="IPR022749">
    <property type="entry name" value="D12N6_MeTrfase_N"/>
</dbReference>
<dbReference type="InterPro" id="IPR003356">
    <property type="entry name" value="DNA_methylase_A-5"/>
</dbReference>
<evidence type="ECO:0000256" key="4">
    <source>
        <dbReference type="ARBA" id="ARBA00022679"/>
    </source>
</evidence>
<evidence type="ECO:0000256" key="2">
    <source>
        <dbReference type="ARBA" id="ARBA00011900"/>
    </source>
</evidence>
<reference evidence="11" key="2">
    <citation type="journal article" date="2024" name="Toxins">
        <title>Genome Sequence Analysis of Native Xenorhabdus Strains Isolated from Entomopathogenic Nematodes in Argentina.</title>
        <authorList>
            <person name="Palma L."/>
            <person name="Frizzo L."/>
            <person name="Kaiser S."/>
            <person name="Berry C."/>
            <person name="Caballero P."/>
            <person name="Bode H.B."/>
            <person name="Del Valle E.E."/>
        </authorList>
    </citation>
    <scope>NUCLEOTIDE SEQUENCE</scope>
    <source>
        <strain evidence="11">M</strain>
    </source>
</reference>
<keyword evidence="3 11" id="KW-0489">Methyltransferase</keyword>
<dbReference type="InterPro" id="IPR002052">
    <property type="entry name" value="DNA_methylase_N6_adenine_CS"/>
</dbReference>
<dbReference type="PANTHER" id="PTHR42933">
    <property type="entry name" value="SLR6095 PROTEIN"/>
    <property type="match status" value="1"/>
</dbReference>
<evidence type="ECO:0000313" key="11">
    <source>
        <dbReference type="EMBL" id="MBD2799550.1"/>
    </source>
</evidence>
<evidence type="ECO:0000259" key="9">
    <source>
        <dbReference type="Pfam" id="PF02384"/>
    </source>
</evidence>
<organism evidence="11">
    <name type="scientific">Xenorhabdus szentirmaii</name>
    <dbReference type="NCBI Taxonomy" id="290112"/>
    <lineage>
        <taxon>Bacteria</taxon>
        <taxon>Pseudomonadati</taxon>
        <taxon>Pseudomonadota</taxon>
        <taxon>Gammaproteobacteria</taxon>
        <taxon>Enterobacterales</taxon>
        <taxon>Morganellaceae</taxon>
        <taxon>Xenorhabdus</taxon>
    </lineage>
</organism>
<keyword evidence="5" id="KW-0949">S-adenosyl-L-methionine</keyword>
<dbReference type="GO" id="GO:0008170">
    <property type="term" value="F:N-methyltransferase activity"/>
    <property type="evidence" value="ECO:0007669"/>
    <property type="project" value="InterPro"/>
</dbReference>
<dbReference type="GO" id="GO:0009007">
    <property type="term" value="F:site-specific DNA-methyltransferase (adenine-specific) activity"/>
    <property type="evidence" value="ECO:0007669"/>
    <property type="project" value="UniProtKB-EC"/>
</dbReference>
<dbReference type="Gene3D" id="3.40.50.150">
    <property type="entry name" value="Vaccinia Virus protein VP39"/>
    <property type="match status" value="1"/>
</dbReference>
<feature type="coiled-coil region" evidence="8">
    <location>
        <begin position="762"/>
        <end position="789"/>
    </location>
</feature>
<dbReference type="SUPFAM" id="SSF53335">
    <property type="entry name" value="S-adenosyl-L-methionine-dependent methyltransferases"/>
    <property type="match status" value="1"/>
</dbReference>
<dbReference type="InterPro" id="IPR029063">
    <property type="entry name" value="SAM-dependent_MTases_sf"/>
</dbReference>
<evidence type="ECO:0000259" key="10">
    <source>
        <dbReference type="Pfam" id="PF12161"/>
    </source>
</evidence>
<comment type="similarity">
    <text evidence="1">Belongs to the N(4)/N(6)-methyltransferase family.</text>
</comment>
<keyword evidence="8" id="KW-0175">Coiled coil</keyword>
<protein>
    <recommendedName>
        <fullName evidence="2">site-specific DNA-methyltransferase (adenine-specific)</fullName>
        <ecNumber evidence="2">2.1.1.72</ecNumber>
    </recommendedName>
</protein>
<feature type="domain" description="DNA methylase adenine-specific" evidence="9">
    <location>
        <begin position="177"/>
        <end position="484"/>
    </location>
</feature>
<dbReference type="Proteomes" id="UP001193920">
    <property type="component" value="Unassembled WGS sequence"/>
</dbReference>
<dbReference type="EMBL" id="JACXBF010000103">
    <property type="protein sequence ID" value="MBD2799550.1"/>
    <property type="molecule type" value="Genomic_DNA"/>
</dbReference>
<dbReference type="Pfam" id="PF12161">
    <property type="entry name" value="HsdM_N"/>
    <property type="match status" value="1"/>
</dbReference>
<dbReference type="Pfam" id="PF02384">
    <property type="entry name" value="N6_Mtase"/>
    <property type="match status" value="1"/>
</dbReference>
<evidence type="ECO:0000256" key="6">
    <source>
        <dbReference type="ARBA" id="ARBA00022747"/>
    </source>
</evidence>
<dbReference type="RefSeq" id="WP_323868434.1">
    <property type="nucleotide sequence ID" value="NZ_JACXBF010000103.1"/>
</dbReference>
<evidence type="ECO:0000256" key="8">
    <source>
        <dbReference type="SAM" id="Coils"/>
    </source>
</evidence>
<dbReference type="AlphaFoldDB" id="A0AAW3YNF2"/>
<accession>A0AAW3YNF2</accession>
<reference evidence="11" key="1">
    <citation type="submission" date="2020-09" db="EMBL/GenBank/DDBJ databases">
        <authorList>
            <person name="Palma L."/>
            <person name="Caballero P."/>
            <person name="Berry C."/>
            <person name="Del Valle E."/>
        </authorList>
    </citation>
    <scope>NUCLEOTIDE SEQUENCE</scope>
    <source>
        <strain evidence="11">M</strain>
    </source>
</reference>
<dbReference type="PROSITE" id="PS00092">
    <property type="entry name" value="N6_MTASE"/>
    <property type="match status" value="1"/>
</dbReference>
<gene>
    <name evidence="11" type="ORF">ID854_03545</name>
</gene>
<keyword evidence="6" id="KW-0680">Restriction system</keyword>
<feature type="domain" description="N6 adenine-specific DNA methyltransferase N-terminal" evidence="10">
    <location>
        <begin position="11"/>
        <end position="149"/>
    </location>
</feature>
<dbReference type="PRINTS" id="PR00507">
    <property type="entry name" value="N12N6MTFRASE"/>
</dbReference>
<proteinExistence type="inferred from homology"/>